<sequence>MQVTQHEKEMAMAPILRQAYRPMFLLGAIFSALAILLWGLVLIGAIQLPVYGNVLFWHSHEMLYGFVVAIVLGFLLTAVQNWTGMRATHGPTLLILALLWSAGRLLMLFGQGLPWWLVAAVDVALLPVAAILFARLVLAVNQTRNLFFIPILLLLAVSSGLMHVGYAFNQYEWQTIGAYNGVFLVTLLMAIIGGRVMPMFTANGTMTKKVMPIAWLEKTALGLLWVLFAVHFFNLTLYIADVWLGALFALTALAHTLRVLRWKTWITFKVPLLWSIHLAYWFIPLGLALLAAHYWGVEITRSTAMHALTAGAMGNMILAMMARVSLGHSGRPLKPKPIMSVAFALMFISALMRVVGVSLFPQWITDWILISTLAWTFALVIFIAIYLKVFLTPRADGNPG</sequence>
<feature type="transmembrane region" description="Helical" evidence="1">
    <location>
        <begin position="115"/>
        <end position="134"/>
    </location>
</feature>
<dbReference type="OrthoDB" id="9770040at2"/>
<feature type="transmembrane region" description="Helical" evidence="1">
    <location>
        <begin position="91"/>
        <end position="109"/>
    </location>
</feature>
<dbReference type="RefSeq" id="WP_133540287.1">
    <property type="nucleotide sequence ID" value="NZ_SNXI01000015.1"/>
</dbReference>
<dbReference type="EMBL" id="SNXI01000015">
    <property type="protein sequence ID" value="TDP30733.1"/>
    <property type="molecule type" value="Genomic_DNA"/>
</dbReference>
<comment type="caution">
    <text evidence="2">The sequence shown here is derived from an EMBL/GenBank/DDBJ whole genome shotgun (WGS) entry which is preliminary data.</text>
</comment>
<feature type="transmembrane region" description="Helical" evidence="1">
    <location>
        <begin position="367"/>
        <end position="387"/>
    </location>
</feature>
<evidence type="ECO:0000256" key="1">
    <source>
        <dbReference type="SAM" id="Phobius"/>
    </source>
</evidence>
<evidence type="ECO:0000313" key="3">
    <source>
        <dbReference type="Proteomes" id="UP000295531"/>
    </source>
</evidence>
<accession>A0A4R6P1B4</accession>
<dbReference type="Pfam" id="PF05940">
    <property type="entry name" value="NnrS"/>
    <property type="match status" value="1"/>
</dbReference>
<keyword evidence="3" id="KW-1185">Reference proteome</keyword>
<feature type="transmembrane region" description="Helical" evidence="1">
    <location>
        <begin position="272"/>
        <end position="295"/>
    </location>
</feature>
<organism evidence="2 3">
    <name type="scientific">Idiomarina aquatica</name>
    <dbReference type="NCBI Taxonomy" id="1327752"/>
    <lineage>
        <taxon>Bacteria</taxon>
        <taxon>Pseudomonadati</taxon>
        <taxon>Pseudomonadota</taxon>
        <taxon>Gammaproteobacteria</taxon>
        <taxon>Alteromonadales</taxon>
        <taxon>Idiomarinaceae</taxon>
        <taxon>Idiomarina</taxon>
    </lineage>
</organism>
<feature type="transmembrane region" description="Helical" evidence="1">
    <location>
        <begin position="178"/>
        <end position="198"/>
    </location>
</feature>
<keyword evidence="1" id="KW-0472">Membrane</keyword>
<dbReference type="AlphaFoldDB" id="A0A4R6P1B4"/>
<feature type="transmembrane region" description="Helical" evidence="1">
    <location>
        <begin position="146"/>
        <end position="166"/>
    </location>
</feature>
<reference evidence="2 3" key="1">
    <citation type="submission" date="2019-03" db="EMBL/GenBank/DDBJ databases">
        <title>Freshwater and sediment microbial communities from various areas in North America, analyzing microbe dynamics in response to fracking.</title>
        <authorList>
            <person name="Lamendella R."/>
        </authorList>
    </citation>
    <scope>NUCLEOTIDE SEQUENCE [LARGE SCALE GENOMIC DNA]</scope>
    <source>
        <strain evidence="2 3">18_TX</strain>
    </source>
</reference>
<keyword evidence="1" id="KW-0812">Transmembrane</keyword>
<feature type="transmembrane region" description="Helical" evidence="1">
    <location>
        <begin position="307"/>
        <end position="326"/>
    </location>
</feature>
<feature type="transmembrane region" description="Helical" evidence="1">
    <location>
        <begin position="338"/>
        <end position="361"/>
    </location>
</feature>
<dbReference type="Proteomes" id="UP000295531">
    <property type="component" value="Unassembled WGS sequence"/>
</dbReference>
<dbReference type="InterPro" id="IPR010266">
    <property type="entry name" value="NnrS"/>
</dbReference>
<evidence type="ECO:0000313" key="2">
    <source>
        <dbReference type="EMBL" id="TDP30733.1"/>
    </source>
</evidence>
<gene>
    <name evidence="2" type="ORF">DEU29_11516</name>
</gene>
<feature type="transmembrane region" description="Helical" evidence="1">
    <location>
        <begin position="24"/>
        <end position="50"/>
    </location>
</feature>
<name>A0A4R6P1B4_9GAMM</name>
<protein>
    <submittedName>
        <fullName evidence="2">Uncharacterized protein involved in response to NO</fullName>
    </submittedName>
</protein>
<proteinExistence type="predicted"/>
<feature type="transmembrane region" description="Helical" evidence="1">
    <location>
        <begin position="62"/>
        <end position="79"/>
    </location>
</feature>
<feature type="transmembrane region" description="Helical" evidence="1">
    <location>
        <begin position="242"/>
        <end position="260"/>
    </location>
</feature>
<keyword evidence="1" id="KW-1133">Transmembrane helix</keyword>
<feature type="transmembrane region" description="Helical" evidence="1">
    <location>
        <begin position="219"/>
        <end position="236"/>
    </location>
</feature>